<organism evidence="4">
    <name type="scientific">marine metagenome</name>
    <dbReference type="NCBI Taxonomy" id="408172"/>
    <lineage>
        <taxon>unclassified sequences</taxon>
        <taxon>metagenomes</taxon>
        <taxon>ecological metagenomes</taxon>
    </lineage>
</organism>
<dbReference type="InterPro" id="IPR013149">
    <property type="entry name" value="ADH-like_C"/>
</dbReference>
<dbReference type="InterPro" id="IPR014189">
    <property type="entry name" value="Quinone_OxRdtase_PIG3"/>
</dbReference>
<evidence type="ECO:0000256" key="1">
    <source>
        <dbReference type="ARBA" id="ARBA00022857"/>
    </source>
</evidence>
<dbReference type="SMART" id="SM00829">
    <property type="entry name" value="PKS_ER"/>
    <property type="match status" value="1"/>
</dbReference>
<dbReference type="InterPro" id="IPR020843">
    <property type="entry name" value="ER"/>
</dbReference>
<protein>
    <recommendedName>
        <fullName evidence="3">Enoyl reductase (ER) domain-containing protein</fullName>
    </recommendedName>
</protein>
<keyword evidence="2" id="KW-0560">Oxidoreductase</keyword>
<dbReference type="Gene3D" id="3.40.50.720">
    <property type="entry name" value="NAD(P)-binding Rossmann-like Domain"/>
    <property type="match status" value="1"/>
</dbReference>
<feature type="domain" description="Enoyl reductase (ER)" evidence="3">
    <location>
        <begin position="10"/>
        <end position="324"/>
    </location>
</feature>
<proteinExistence type="predicted"/>
<dbReference type="SUPFAM" id="SSF50129">
    <property type="entry name" value="GroES-like"/>
    <property type="match status" value="1"/>
</dbReference>
<dbReference type="GO" id="GO:0016651">
    <property type="term" value="F:oxidoreductase activity, acting on NAD(P)H"/>
    <property type="evidence" value="ECO:0007669"/>
    <property type="project" value="TreeGrafter"/>
</dbReference>
<accession>A0A381PW18</accession>
<dbReference type="InterPro" id="IPR013154">
    <property type="entry name" value="ADH-like_N"/>
</dbReference>
<dbReference type="Pfam" id="PF00107">
    <property type="entry name" value="ADH_zinc_N"/>
    <property type="match status" value="1"/>
</dbReference>
<dbReference type="EMBL" id="UINC01001116">
    <property type="protein sequence ID" value="SUZ71256.1"/>
    <property type="molecule type" value="Genomic_DNA"/>
</dbReference>
<dbReference type="InterPro" id="IPR036291">
    <property type="entry name" value="NAD(P)-bd_dom_sf"/>
</dbReference>
<dbReference type="PANTHER" id="PTHR48106:SF18">
    <property type="entry name" value="QUINONE OXIDOREDUCTASE PIG3"/>
    <property type="match status" value="1"/>
</dbReference>
<dbReference type="NCBIfam" id="TIGR02824">
    <property type="entry name" value="quinone_pig3"/>
    <property type="match status" value="1"/>
</dbReference>
<dbReference type="CDD" id="cd05276">
    <property type="entry name" value="p53_inducible_oxidoreductase"/>
    <property type="match status" value="1"/>
</dbReference>
<name>A0A381PW18_9ZZZZ</name>
<dbReference type="PANTHER" id="PTHR48106">
    <property type="entry name" value="QUINONE OXIDOREDUCTASE PIG3-RELATED"/>
    <property type="match status" value="1"/>
</dbReference>
<dbReference type="Pfam" id="PF08240">
    <property type="entry name" value="ADH_N"/>
    <property type="match status" value="1"/>
</dbReference>
<evidence type="ECO:0000313" key="4">
    <source>
        <dbReference type="EMBL" id="SUZ71256.1"/>
    </source>
</evidence>
<dbReference type="AlphaFoldDB" id="A0A381PW18"/>
<keyword evidence="1" id="KW-0521">NADP</keyword>
<evidence type="ECO:0000256" key="2">
    <source>
        <dbReference type="ARBA" id="ARBA00023002"/>
    </source>
</evidence>
<gene>
    <name evidence="4" type="ORF">METZ01_LOCUS24110</name>
</gene>
<sequence length="326" mass="34608">MRAVVIPEYGDVDVLELREIPDPEPGPDQVLVEVVASAMNRADLLQRMGQYPAPGAKPLHEIPGLEFSGQIGAVGAEVERWSIGDKVMGIVSGGGMAEKVVTHERMLQLVPETVDLADAAAIPEVFMTAHDALVTQGDLASGGRALVHAGGSGVGTASIQIAKAIGAQVAVTCSTDKMEPCRKLGADLVVDYTEEDFVQEIELWTQSEGVDVVLDVIGGDYLPKNLQCLKVQGRIIQVGVMGGPVTSFALGALLPKRASLIGTVLRSRPIEQKIKANQRFVAELLPRFGDGSLKPVIDSRYLLDDIAAAHTYMATNANVGKILIDI</sequence>
<dbReference type="Gene3D" id="3.90.180.10">
    <property type="entry name" value="Medium-chain alcohol dehydrogenases, catalytic domain"/>
    <property type="match status" value="1"/>
</dbReference>
<dbReference type="SUPFAM" id="SSF51735">
    <property type="entry name" value="NAD(P)-binding Rossmann-fold domains"/>
    <property type="match status" value="1"/>
</dbReference>
<dbReference type="InterPro" id="IPR011032">
    <property type="entry name" value="GroES-like_sf"/>
</dbReference>
<dbReference type="GO" id="GO:0070402">
    <property type="term" value="F:NADPH binding"/>
    <property type="evidence" value="ECO:0007669"/>
    <property type="project" value="TreeGrafter"/>
</dbReference>
<evidence type="ECO:0000259" key="3">
    <source>
        <dbReference type="SMART" id="SM00829"/>
    </source>
</evidence>
<reference evidence="4" key="1">
    <citation type="submission" date="2018-05" db="EMBL/GenBank/DDBJ databases">
        <authorList>
            <person name="Lanie J.A."/>
            <person name="Ng W.-L."/>
            <person name="Kazmierczak K.M."/>
            <person name="Andrzejewski T.M."/>
            <person name="Davidsen T.M."/>
            <person name="Wayne K.J."/>
            <person name="Tettelin H."/>
            <person name="Glass J.I."/>
            <person name="Rusch D."/>
            <person name="Podicherti R."/>
            <person name="Tsui H.-C.T."/>
            <person name="Winkler M.E."/>
        </authorList>
    </citation>
    <scope>NUCLEOTIDE SEQUENCE</scope>
</reference>